<keyword evidence="14" id="KW-1185">Reference proteome</keyword>
<accession>A0A1E3QIK7</accession>
<evidence type="ECO:0008006" key="15">
    <source>
        <dbReference type="Google" id="ProtNLM"/>
    </source>
</evidence>
<dbReference type="GO" id="GO:0015215">
    <property type="term" value="F:nucleotide transmembrane transporter activity"/>
    <property type="evidence" value="ECO:0007669"/>
    <property type="project" value="UniProtKB-ARBA"/>
</dbReference>
<feature type="transmembrane region" description="Helical" evidence="12">
    <location>
        <begin position="93"/>
        <end position="113"/>
    </location>
</feature>
<evidence type="ECO:0000313" key="13">
    <source>
        <dbReference type="EMBL" id="ODQ77531.1"/>
    </source>
</evidence>
<organism evidence="13 14">
    <name type="scientific">Babjeviella inositovora NRRL Y-12698</name>
    <dbReference type="NCBI Taxonomy" id="984486"/>
    <lineage>
        <taxon>Eukaryota</taxon>
        <taxon>Fungi</taxon>
        <taxon>Dikarya</taxon>
        <taxon>Ascomycota</taxon>
        <taxon>Saccharomycotina</taxon>
        <taxon>Pichiomycetes</taxon>
        <taxon>Serinales incertae sedis</taxon>
        <taxon>Babjeviella</taxon>
    </lineage>
</organism>
<evidence type="ECO:0000256" key="6">
    <source>
        <dbReference type="ARBA" id="ARBA00022792"/>
    </source>
</evidence>
<evidence type="ECO:0000313" key="14">
    <source>
        <dbReference type="Proteomes" id="UP000094336"/>
    </source>
</evidence>
<dbReference type="InterPro" id="IPR002067">
    <property type="entry name" value="MCP"/>
</dbReference>
<sequence>MSEKDFHQEYTAPKSALRLTPAKVTALSGALAGFLSGVAVCPLDVAKTRLQAQGAFASLLRSADARGTPPPFKYKGLVQTISLILKEEGIRGLYRGLVPIVFGYLPTWMIYFTVYEKCKPVISRNLDHEFGSYVLSAICAGAASSILTNPIWVVKTRLMLQTGSGSLMNPTFDPKIKSRASHYYYKGTIDAFRKMYKYEGLTVFYSGLVPSLFGLMHVGLQFPVYEKLKKFLRVDQEDSDVTGSRLWKLVAASSLSKMFASSITYPHEVLRTRMQLSGNTKEDPKDVKVYGKGGKKLGLFATMKNIYVKELMRGFYSGFVVNLMRTVPASAVTLVSFEYFKAHFTQYV</sequence>
<keyword evidence="3 11" id="KW-0813">Transport</keyword>
<dbReference type="SUPFAM" id="SSF103506">
    <property type="entry name" value="Mitochondrial carrier"/>
    <property type="match status" value="1"/>
</dbReference>
<feature type="repeat" description="Solcar" evidence="10">
    <location>
        <begin position="20"/>
        <end position="121"/>
    </location>
</feature>
<keyword evidence="4 10" id="KW-0812">Transmembrane</keyword>
<evidence type="ECO:0000256" key="8">
    <source>
        <dbReference type="ARBA" id="ARBA00023128"/>
    </source>
</evidence>
<dbReference type="PRINTS" id="PR00926">
    <property type="entry name" value="MITOCARRIER"/>
</dbReference>
<evidence type="ECO:0000256" key="10">
    <source>
        <dbReference type="PROSITE-ProRule" id="PRU00282"/>
    </source>
</evidence>
<feature type="repeat" description="Solcar" evidence="10">
    <location>
        <begin position="244"/>
        <end position="343"/>
    </location>
</feature>
<dbReference type="PROSITE" id="PS50920">
    <property type="entry name" value="SOLCAR"/>
    <property type="match status" value="3"/>
</dbReference>
<evidence type="ECO:0000256" key="11">
    <source>
        <dbReference type="RuleBase" id="RU000488"/>
    </source>
</evidence>
<comment type="subcellular location">
    <subcellularLocation>
        <location evidence="1">Mitochondrion inner membrane</location>
        <topology evidence="1">Multi-pass membrane protein</topology>
    </subcellularLocation>
</comment>
<evidence type="ECO:0000256" key="2">
    <source>
        <dbReference type="ARBA" id="ARBA00006375"/>
    </source>
</evidence>
<feature type="repeat" description="Solcar" evidence="10">
    <location>
        <begin position="128"/>
        <end position="231"/>
    </location>
</feature>
<feature type="transmembrane region" description="Helical" evidence="12">
    <location>
        <begin position="203"/>
        <end position="225"/>
    </location>
</feature>
<comment type="similarity">
    <text evidence="2 11">Belongs to the mitochondrial carrier (TC 2.A.29) family.</text>
</comment>
<proteinExistence type="inferred from homology"/>
<reference evidence="14" key="1">
    <citation type="submission" date="2016-05" db="EMBL/GenBank/DDBJ databases">
        <title>Comparative genomics of biotechnologically important yeasts.</title>
        <authorList>
            <consortium name="DOE Joint Genome Institute"/>
            <person name="Riley R."/>
            <person name="Haridas S."/>
            <person name="Wolfe K.H."/>
            <person name="Lopes M.R."/>
            <person name="Hittinger C.T."/>
            <person name="Goker M."/>
            <person name="Salamov A."/>
            <person name="Wisecaver J."/>
            <person name="Long T.M."/>
            <person name="Aerts A.L."/>
            <person name="Barry K."/>
            <person name="Choi C."/>
            <person name="Clum A."/>
            <person name="Coughlan A.Y."/>
            <person name="Deshpande S."/>
            <person name="Douglass A.P."/>
            <person name="Hanson S.J."/>
            <person name="Klenk H.-P."/>
            <person name="Labutti K."/>
            <person name="Lapidus A."/>
            <person name="Lindquist E."/>
            <person name="Lipzen A."/>
            <person name="Meier-Kolthoff J.P."/>
            <person name="Ohm R.A."/>
            <person name="Otillar R.P."/>
            <person name="Pangilinan J."/>
            <person name="Peng Y."/>
            <person name="Rokas A."/>
            <person name="Rosa C.A."/>
            <person name="Scheuner C."/>
            <person name="Sibirny A.A."/>
            <person name="Slot J.C."/>
            <person name="Stielow J.B."/>
            <person name="Sun H."/>
            <person name="Kurtzman C.P."/>
            <person name="Blackwell M."/>
            <person name="Grigoriev I.V."/>
            <person name="Jeffries T.W."/>
        </authorList>
    </citation>
    <scope>NUCLEOTIDE SEQUENCE [LARGE SCALE GENOMIC DNA]</scope>
    <source>
        <strain evidence="14">NRRL Y-12698</strain>
    </source>
</reference>
<gene>
    <name evidence="13" type="ORF">BABINDRAFT_172841</name>
</gene>
<dbReference type="PANTHER" id="PTHR45683">
    <property type="entry name" value="MITOCHONDRIAL NICOTINAMIDE ADENINE DINUCLEOTIDE TRANSPORTER 1-RELATED-RELATED"/>
    <property type="match status" value="1"/>
</dbReference>
<keyword evidence="5" id="KW-0677">Repeat</keyword>
<dbReference type="Pfam" id="PF00153">
    <property type="entry name" value="Mito_carr"/>
    <property type="match status" value="3"/>
</dbReference>
<keyword evidence="9 10" id="KW-0472">Membrane</keyword>
<evidence type="ECO:0000256" key="3">
    <source>
        <dbReference type="ARBA" id="ARBA00022448"/>
    </source>
</evidence>
<evidence type="ECO:0000256" key="4">
    <source>
        <dbReference type="ARBA" id="ARBA00022692"/>
    </source>
</evidence>
<evidence type="ECO:0000256" key="9">
    <source>
        <dbReference type="ARBA" id="ARBA00023136"/>
    </source>
</evidence>
<dbReference type="EMBL" id="KV454440">
    <property type="protein sequence ID" value="ODQ77531.1"/>
    <property type="molecule type" value="Genomic_DNA"/>
</dbReference>
<dbReference type="Gene3D" id="1.50.40.10">
    <property type="entry name" value="Mitochondrial carrier domain"/>
    <property type="match status" value="2"/>
</dbReference>
<dbReference type="GeneID" id="30148772"/>
<dbReference type="InterPro" id="IPR018108">
    <property type="entry name" value="MCP_transmembrane"/>
</dbReference>
<keyword evidence="7 12" id="KW-1133">Transmembrane helix</keyword>
<dbReference type="InterPro" id="IPR023395">
    <property type="entry name" value="MCP_dom_sf"/>
</dbReference>
<keyword evidence="6" id="KW-0999">Mitochondrion inner membrane</keyword>
<name>A0A1E3QIK7_9ASCO</name>
<dbReference type="InterPro" id="IPR044712">
    <property type="entry name" value="SLC25A32-like"/>
</dbReference>
<keyword evidence="8" id="KW-0496">Mitochondrion</keyword>
<dbReference type="OrthoDB" id="10266426at2759"/>
<protein>
    <recommendedName>
        <fullName evidence="15">Mitochondrial carrier protein</fullName>
    </recommendedName>
</protein>
<dbReference type="AlphaFoldDB" id="A0A1E3QIK7"/>
<evidence type="ECO:0000256" key="12">
    <source>
        <dbReference type="SAM" id="Phobius"/>
    </source>
</evidence>
<evidence type="ECO:0000256" key="7">
    <source>
        <dbReference type="ARBA" id="ARBA00022989"/>
    </source>
</evidence>
<evidence type="ECO:0000256" key="5">
    <source>
        <dbReference type="ARBA" id="ARBA00022737"/>
    </source>
</evidence>
<feature type="transmembrane region" description="Helical" evidence="12">
    <location>
        <begin position="133"/>
        <end position="154"/>
    </location>
</feature>
<dbReference type="GO" id="GO:0005743">
    <property type="term" value="C:mitochondrial inner membrane"/>
    <property type="evidence" value="ECO:0007669"/>
    <property type="project" value="UniProtKB-SubCell"/>
</dbReference>
<evidence type="ECO:0000256" key="1">
    <source>
        <dbReference type="ARBA" id="ARBA00004448"/>
    </source>
</evidence>
<dbReference type="RefSeq" id="XP_018982859.1">
    <property type="nucleotide sequence ID" value="XM_019130919.1"/>
</dbReference>
<dbReference type="FunFam" id="1.50.40.10:FF:000075">
    <property type="entry name" value="Nicotinamide adenine dinucleotide transporter 2, mitochondrial"/>
    <property type="match status" value="1"/>
</dbReference>
<dbReference type="Proteomes" id="UP000094336">
    <property type="component" value="Unassembled WGS sequence"/>
</dbReference>